<evidence type="ECO:0000256" key="1">
    <source>
        <dbReference type="ARBA" id="ARBA00022801"/>
    </source>
</evidence>
<accession>A0A7X1NTA3</accession>
<dbReference type="GO" id="GO:0045820">
    <property type="term" value="P:negative regulation of glycolytic process"/>
    <property type="evidence" value="ECO:0007669"/>
    <property type="project" value="TreeGrafter"/>
</dbReference>
<dbReference type="GO" id="GO:0005829">
    <property type="term" value="C:cytosol"/>
    <property type="evidence" value="ECO:0007669"/>
    <property type="project" value="TreeGrafter"/>
</dbReference>
<evidence type="ECO:0000313" key="4">
    <source>
        <dbReference type="EMBL" id="MPY65255.1"/>
    </source>
</evidence>
<dbReference type="InterPro" id="IPR013078">
    <property type="entry name" value="His_Pase_superF_clade-1"/>
</dbReference>
<dbReference type="Proteomes" id="UP000484842">
    <property type="component" value="Unassembled WGS sequence"/>
</dbReference>
<sequence>MSALVTLVRHGRTAHNAAGRFQGWVDIPLDESGHAQARLLAARLAQHERPPTRLYTSDLCRARQTAAPIEEALHINAVVTPQLREMNIGTWEGLTFTEIAALDAAAFEAWPFQGGPDGESMDDVAWRVRAFYDALSLQAGEHVVIVSHGVTITALLCTLLGWNTREAWAERRGLHTNTAMTTLEVNVEGGVSCALLACDIHLETLRSSHI</sequence>
<dbReference type="GO" id="GO:0043456">
    <property type="term" value="P:regulation of pentose-phosphate shunt"/>
    <property type="evidence" value="ECO:0007669"/>
    <property type="project" value="TreeGrafter"/>
</dbReference>
<proteinExistence type="predicted"/>
<evidence type="ECO:0000256" key="2">
    <source>
        <dbReference type="PIRSR" id="PIRSR613078-1"/>
    </source>
</evidence>
<dbReference type="CDD" id="cd07067">
    <property type="entry name" value="HP_PGM_like"/>
    <property type="match status" value="1"/>
</dbReference>
<dbReference type="PANTHER" id="PTHR46517:SF1">
    <property type="entry name" value="FRUCTOSE-2,6-BISPHOSPHATASE TIGAR"/>
    <property type="match status" value="1"/>
</dbReference>
<dbReference type="InterPro" id="IPR051695">
    <property type="entry name" value="Phosphoglycerate_Mutase"/>
</dbReference>
<dbReference type="EMBL" id="WBSL01000001">
    <property type="protein sequence ID" value="MPY65255.1"/>
    <property type="molecule type" value="Genomic_DNA"/>
</dbReference>
<dbReference type="AlphaFoldDB" id="A0A7X1NTA3"/>
<protein>
    <submittedName>
        <fullName evidence="4">Histidine phosphatase family protein</fullName>
    </submittedName>
</protein>
<dbReference type="SMART" id="SM00855">
    <property type="entry name" value="PGAM"/>
    <property type="match status" value="1"/>
</dbReference>
<feature type="active site" description="Proton donor/acceptor" evidence="2">
    <location>
        <position position="85"/>
    </location>
</feature>
<evidence type="ECO:0000256" key="3">
    <source>
        <dbReference type="PIRSR" id="PIRSR613078-2"/>
    </source>
</evidence>
<feature type="binding site" evidence="3">
    <location>
        <position position="61"/>
    </location>
    <ligand>
        <name>substrate</name>
    </ligand>
</feature>
<feature type="active site" description="Tele-phosphohistidine intermediate" evidence="2">
    <location>
        <position position="10"/>
    </location>
</feature>
<dbReference type="GO" id="GO:0004331">
    <property type="term" value="F:fructose-2,6-bisphosphate 2-phosphatase activity"/>
    <property type="evidence" value="ECO:0007669"/>
    <property type="project" value="TreeGrafter"/>
</dbReference>
<evidence type="ECO:0000313" key="5">
    <source>
        <dbReference type="Proteomes" id="UP000484842"/>
    </source>
</evidence>
<dbReference type="Pfam" id="PF00300">
    <property type="entry name" value="His_Phos_1"/>
    <property type="match status" value="1"/>
</dbReference>
<gene>
    <name evidence="4" type="ORF">F8S09_00910</name>
</gene>
<reference evidence="4 5" key="1">
    <citation type="submission" date="2019-10" db="EMBL/GenBank/DDBJ databases">
        <title>Deinococcus sp. isolated from soil.</title>
        <authorList>
            <person name="Li Y."/>
            <person name="Wang J."/>
        </authorList>
    </citation>
    <scope>NUCLEOTIDE SEQUENCE [LARGE SCALE GENOMIC DNA]</scope>
    <source>
        <strain evidence="4 5">SDU3-2</strain>
    </source>
</reference>
<feature type="binding site" evidence="3">
    <location>
        <begin position="9"/>
        <end position="16"/>
    </location>
    <ligand>
        <name>substrate</name>
    </ligand>
</feature>
<organism evidence="4 5">
    <name type="scientific">Deinococcus terrestris</name>
    <dbReference type="NCBI Taxonomy" id="2651870"/>
    <lineage>
        <taxon>Bacteria</taxon>
        <taxon>Thermotogati</taxon>
        <taxon>Deinococcota</taxon>
        <taxon>Deinococci</taxon>
        <taxon>Deinococcales</taxon>
        <taxon>Deinococcaceae</taxon>
        <taxon>Deinococcus</taxon>
    </lineage>
</organism>
<dbReference type="Gene3D" id="3.40.50.1240">
    <property type="entry name" value="Phosphoglycerate mutase-like"/>
    <property type="match status" value="1"/>
</dbReference>
<dbReference type="InterPro" id="IPR029033">
    <property type="entry name" value="His_PPase_superfam"/>
</dbReference>
<name>A0A7X1NTA3_9DEIO</name>
<keyword evidence="1" id="KW-0378">Hydrolase</keyword>
<keyword evidence="5" id="KW-1185">Reference proteome</keyword>
<comment type="caution">
    <text evidence="4">The sequence shown here is derived from an EMBL/GenBank/DDBJ whole genome shotgun (WGS) entry which is preliminary data.</text>
</comment>
<dbReference type="PANTHER" id="PTHR46517">
    <property type="entry name" value="FRUCTOSE-2,6-BISPHOSPHATASE TIGAR"/>
    <property type="match status" value="1"/>
</dbReference>
<dbReference type="SUPFAM" id="SSF53254">
    <property type="entry name" value="Phosphoglycerate mutase-like"/>
    <property type="match status" value="1"/>
</dbReference>